<evidence type="ECO:0000313" key="2">
    <source>
        <dbReference type="EMBL" id="KAH6659020.1"/>
    </source>
</evidence>
<reference evidence="2" key="1">
    <citation type="journal article" date="2021" name="Nat. Commun.">
        <title>Genetic determinants of endophytism in the Arabidopsis root mycobiome.</title>
        <authorList>
            <person name="Mesny F."/>
            <person name="Miyauchi S."/>
            <person name="Thiergart T."/>
            <person name="Pickel B."/>
            <person name="Atanasova L."/>
            <person name="Karlsson M."/>
            <person name="Huettel B."/>
            <person name="Barry K.W."/>
            <person name="Haridas S."/>
            <person name="Chen C."/>
            <person name="Bauer D."/>
            <person name="Andreopoulos W."/>
            <person name="Pangilinan J."/>
            <person name="LaButti K."/>
            <person name="Riley R."/>
            <person name="Lipzen A."/>
            <person name="Clum A."/>
            <person name="Drula E."/>
            <person name="Henrissat B."/>
            <person name="Kohler A."/>
            <person name="Grigoriev I.V."/>
            <person name="Martin F.M."/>
            <person name="Hacquard S."/>
        </authorList>
    </citation>
    <scope>NUCLEOTIDE SEQUENCE</scope>
    <source>
        <strain evidence="2">MPI-SDFR-AT-0073</strain>
    </source>
</reference>
<keyword evidence="3" id="KW-1185">Reference proteome</keyword>
<gene>
    <name evidence="2" type="ORF">BKA67DRAFT_652288</name>
</gene>
<organism evidence="2 3">
    <name type="scientific">Truncatella angustata</name>
    <dbReference type="NCBI Taxonomy" id="152316"/>
    <lineage>
        <taxon>Eukaryota</taxon>
        <taxon>Fungi</taxon>
        <taxon>Dikarya</taxon>
        <taxon>Ascomycota</taxon>
        <taxon>Pezizomycotina</taxon>
        <taxon>Sordariomycetes</taxon>
        <taxon>Xylariomycetidae</taxon>
        <taxon>Amphisphaeriales</taxon>
        <taxon>Sporocadaceae</taxon>
        <taxon>Truncatella</taxon>
    </lineage>
</organism>
<dbReference type="AlphaFoldDB" id="A0A9P8UVC7"/>
<dbReference type="Proteomes" id="UP000758603">
    <property type="component" value="Unassembled WGS sequence"/>
</dbReference>
<evidence type="ECO:0000313" key="3">
    <source>
        <dbReference type="Proteomes" id="UP000758603"/>
    </source>
</evidence>
<dbReference type="GeneID" id="70135021"/>
<sequence>MVGLSVVREVNAGLVRRQFTVAVFVGGTAGIGEFGVRGLAKTHGESGKGLRVYIMGRNKQAAERIIAESQQLCPQAHFIFVAAKDLALLRDVDQVCEKLVTRERDEAARAGQVARVDFLVMTQGVLNLSRKDTEEGIDETMSLFYYSRMRFIVQLLPLLVESPLPAHVASILAPGNEGKFVAEDISCRKPENFGMRITTSHICYMTTFFMEQLATRHPGKLSLSHVYPGAVITQFGQTGSSPTWLKLLLRFVVIPLMRFYSLSEDESGQRTLFLASEKYPARGTAQKVSPNGFDEIGIAVATDGVVGGGCYRINQDGETFPTPDSYQTLREQGVGDLIWQHTSSAFEEITSGRAFTG</sequence>
<dbReference type="GO" id="GO:0016491">
    <property type="term" value="F:oxidoreductase activity"/>
    <property type="evidence" value="ECO:0007669"/>
    <property type="project" value="UniProtKB-KW"/>
</dbReference>
<evidence type="ECO:0000256" key="1">
    <source>
        <dbReference type="ARBA" id="ARBA00023002"/>
    </source>
</evidence>
<dbReference type="EMBL" id="JAGPXC010000001">
    <property type="protein sequence ID" value="KAH6659020.1"/>
    <property type="molecule type" value="Genomic_DNA"/>
</dbReference>
<name>A0A9P8UVC7_9PEZI</name>
<dbReference type="InterPro" id="IPR036291">
    <property type="entry name" value="NAD(P)-bd_dom_sf"/>
</dbReference>
<dbReference type="InterPro" id="IPR052228">
    <property type="entry name" value="Sec_Metab_Biosynth_Oxidored"/>
</dbReference>
<dbReference type="RefSeq" id="XP_045963151.1">
    <property type="nucleotide sequence ID" value="XM_046106130.1"/>
</dbReference>
<accession>A0A9P8UVC7</accession>
<dbReference type="SUPFAM" id="SSF51735">
    <property type="entry name" value="NAD(P)-binding Rossmann-fold domains"/>
    <property type="match status" value="1"/>
</dbReference>
<protein>
    <submittedName>
        <fullName evidence="2">Uncharacterized protein</fullName>
    </submittedName>
</protein>
<dbReference type="OrthoDB" id="2898509at2759"/>
<dbReference type="Gene3D" id="3.40.50.720">
    <property type="entry name" value="NAD(P)-binding Rossmann-like Domain"/>
    <property type="match status" value="1"/>
</dbReference>
<comment type="caution">
    <text evidence="2">The sequence shown here is derived from an EMBL/GenBank/DDBJ whole genome shotgun (WGS) entry which is preliminary data.</text>
</comment>
<dbReference type="PANTHER" id="PTHR47534">
    <property type="entry name" value="YALI0E05731P"/>
    <property type="match status" value="1"/>
</dbReference>
<dbReference type="PANTHER" id="PTHR47534:SF3">
    <property type="entry name" value="ALCOHOL DEHYDROGENASE-LIKE C-TERMINAL DOMAIN-CONTAINING PROTEIN"/>
    <property type="match status" value="1"/>
</dbReference>
<proteinExistence type="predicted"/>
<keyword evidence="1" id="KW-0560">Oxidoreductase</keyword>